<organism evidence="2">
    <name type="scientific">Ixodes ricinus</name>
    <name type="common">Common tick</name>
    <name type="synonym">Acarus ricinus</name>
    <dbReference type="NCBI Taxonomy" id="34613"/>
    <lineage>
        <taxon>Eukaryota</taxon>
        <taxon>Metazoa</taxon>
        <taxon>Ecdysozoa</taxon>
        <taxon>Arthropoda</taxon>
        <taxon>Chelicerata</taxon>
        <taxon>Arachnida</taxon>
        <taxon>Acari</taxon>
        <taxon>Parasitiformes</taxon>
        <taxon>Ixodida</taxon>
        <taxon>Ixodoidea</taxon>
        <taxon>Ixodidae</taxon>
        <taxon>Ixodinae</taxon>
        <taxon>Ixodes</taxon>
    </lineage>
</organism>
<evidence type="ECO:0000313" key="2">
    <source>
        <dbReference type="EMBL" id="MXU85081.1"/>
    </source>
</evidence>
<dbReference type="EMBL" id="GIFC01002998">
    <property type="protein sequence ID" value="MXU85081.1"/>
    <property type="molecule type" value="Transcribed_RNA"/>
</dbReference>
<feature type="signal peptide" evidence="1">
    <location>
        <begin position="1"/>
        <end position="22"/>
    </location>
</feature>
<dbReference type="AlphaFoldDB" id="A0A6B0U400"/>
<evidence type="ECO:0000256" key="1">
    <source>
        <dbReference type="SAM" id="SignalP"/>
    </source>
</evidence>
<name>A0A6B0U400_IXORI</name>
<proteinExistence type="predicted"/>
<feature type="chain" id="PRO_5025653719" evidence="1">
    <location>
        <begin position="23"/>
        <end position="84"/>
    </location>
</feature>
<sequence>MSPKLAFHIIILSSLSLFRLQTLPWKSKTVKTAKCLTMPTPFCNMHQPLLSHTLQKKQIRLATQNDRPSIGCSMKHLRSLHISS</sequence>
<accession>A0A6B0U400</accession>
<protein>
    <submittedName>
        <fullName evidence="2">Putative secreted protein</fullName>
    </submittedName>
</protein>
<keyword evidence="1" id="KW-0732">Signal</keyword>
<reference evidence="2" key="1">
    <citation type="submission" date="2019-12" db="EMBL/GenBank/DDBJ databases">
        <title>An insight into the sialome of adult female Ixodes ricinus ticks feeding for 6 days.</title>
        <authorList>
            <person name="Perner J."/>
            <person name="Ribeiro J.M.C."/>
        </authorList>
    </citation>
    <scope>NUCLEOTIDE SEQUENCE</scope>
    <source>
        <strain evidence="2">Semi-engorged</strain>
        <tissue evidence="2">Salivary glands</tissue>
    </source>
</reference>